<sequence>MSLKDWILNNIDDFNTKVKSEEDLKIKVVIPYFEGTWLFRRRF</sequence>
<gene>
    <name evidence="1" type="ORF">SAMN04487909_1688</name>
</gene>
<protein>
    <submittedName>
        <fullName evidence="1">Uncharacterized protein</fullName>
    </submittedName>
</protein>
<evidence type="ECO:0000313" key="1">
    <source>
        <dbReference type="EMBL" id="SDK54283.1"/>
    </source>
</evidence>
<accession>A0A1G9CRF0</accession>
<reference evidence="1 2" key="1">
    <citation type="submission" date="2016-10" db="EMBL/GenBank/DDBJ databases">
        <authorList>
            <person name="de Groot N.N."/>
        </authorList>
    </citation>
    <scope>NUCLEOTIDE SEQUENCE [LARGE SCALE GENOMIC DNA]</scope>
    <source>
        <strain evidence="1 2">DSM 2895</strain>
    </source>
</reference>
<organism evidence="1 2">
    <name type="scientific">Aneurinibacillus migulanus</name>
    <name type="common">Bacillus migulanus</name>
    <dbReference type="NCBI Taxonomy" id="47500"/>
    <lineage>
        <taxon>Bacteria</taxon>
        <taxon>Bacillati</taxon>
        <taxon>Bacillota</taxon>
        <taxon>Bacilli</taxon>
        <taxon>Bacillales</taxon>
        <taxon>Paenibacillaceae</taxon>
        <taxon>Aneurinibacillus group</taxon>
        <taxon>Aneurinibacillus</taxon>
    </lineage>
</organism>
<dbReference type="AlphaFoldDB" id="A0A1G9CRF0"/>
<name>A0A1G9CRF0_ANEMI</name>
<evidence type="ECO:0000313" key="2">
    <source>
        <dbReference type="Proteomes" id="UP000182836"/>
    </source>
</evidence>
<dbReference type="Proteomes" id="UP000182836">
    <property type="component" value="Unassembled WGS sequence"/>
</dbReference>
<proteinExistence type="predicted"/>
<dbReference type="EMBL" id="FNED01000068">
    <property type="protein sequence ID" value="SDK54283.1"/>
    <property type="molecule type" value="Genomic_DNA"/>
</dbReference>